<dbReference type="KEGG" id="sdz:Asd1617_03424"/>
<dbReference type="HOGENOM" id="CLU_3398465_0_0_6"/>
<organism evidence="1 2">
    <name type="scientific">Shigella dysenteriae 1617</name>
    <dbReference type="NCBI Taxonomy" id="754093"/>
    <lineage>
        <taxon>Bacteria</taxon>
        <taxon>Pseudomonadati</taxon>
        <taxon>Pseudomonadota</taxon>
        <taxon>Gammaproteobacteria</taxon>
        <taxon>Enterobacterales</taxon>
        <taxon>Enterobacteriaceae</taxon>
        <taxon>Shigella</taxon>
    </lineage>
</organism>
<evidence type="ECO:0000313" key="2">
    <source>
        <dbReference type="Proteomes" id="UP000031647"/>
    </source>
</evidence>
<dbReference type="Proteomes" id="UP000031647">
    <property type="component" value="Chromosome"/>
</dbReference>
<dbReference type="AlphaFoldDB" id="A0A0A6ZX68"/>
<name>A0A0A6ZX68_SHIDY</name>
<reference evidence="1 2" key="1">
    <citation type="submission" date="2013-09" db="EMBL/GenBank/DDBJ databases">
        <title>Comparative genomics of Sd1617 to representative strains in evaluating its pathogenesis.</title>
        <authorList>
            <person name="Aksomboon Vongsawan A."/>
            <person name="Kapatral V."/>
            <person name="Vaisvil B."/>
            <person name="Serichantalergs O."/>
            <person name="Hale T.L."/>
            <person name="Mason C.J."/>
        </authorList>
    </citation>
    <scope>NUCLEOTIDE SEQUENCE [LARGE SCALE GENOMIC DNA]</scope>
    <source>
        <strain evidence="1 2">1617</strain>
    </source>
</reference>
<sequence>MVPRTDETCRVTTGTAYATSTSAYLVMPLIS</sequence>
<accession>A0A0A6ZX68</accession>
<proteinExistence type="predicted"/>
<dbReference type="PATRIC" id="fig|754093.4.peg.3330"/>
<dbReference type="EMBL" id="CP006736">
    <property type="protein sequence ID" value="AHA66251.1"/>
    <property type="molecule type" value="Genomic_DNA"/>
</dbReference>
<evidence type="ECO:0000313" key="1">
    <source>
        <dbReference type="EMBL" id="AHA66251.1"/>
    </source>
</evidence>
<gene>
    <name evidence="1" type="ORF">Asd1617_03424</name>
</gene>
<protein>
    <submittedName>
        <fullName evidence="1">Uncharacterized protein</fullName>
    </submittedName>
</protein>